<gene>
    <name evidence="10" type="ORF">KK062_12515</name>
</gene>
<evidence type="ECO:0000256" key="3">
    <source>
        <dbReference type="ARBA" id="ARBA00022452"/>
    </source>
</evidence>
<dbReference type="NCBIfam" id="TIGR04057">
    <property type="entry name" value="SusC_RagA_signa"/>
    <property type="match status" value="1"/>
</dbReference>
<dbReference type="Pfam" id="PF07715">
    <property type="entry name" value="Plug"/>
    <property type="match status" value="1"/>
</dbReference>
<keyword evidence="8" id="KW-0732">Signal</keyword>
<accession>A0AAP2DXD2</accession>
<dbReference type="Gene3D" id="2.40.170.20">
    <property type="entry name" value="TonB-dependent receptor, beta-barrel domain"/>
    <property type="match status" value="1"/>
</dbReference>
<sequence>MTCKPLPNPCRRLIGLLVWLLLLGPLAHAQLATVSGVVKDPAGNAIPGANVLVKDTNTGTITNADGAYRIDVAPDAILQIRFIGYTTQDVAVNNQTTVNVTLAEDVSTLNEVVVIGYGEVRKSDLTGAVGGVTAKDLNLTGISNITQALQGRIAGVQVNQSDGAPGAGISIQVRGANSFSSSTEPLYVIDGIPFTTGNSPTSNTERGEQQMLNPMGFINPQDIESIQVLKDASATAIYGSRGANGVVLITTKKGRAGEDKIEFNVNYGISQVVKQIDMLNGYDYANYQLEGNRNYSAYEGVQYVPDFNGEWNVNSAGDSTYQPTPQDFLDGYLGGGTNWQDMIFQNGSTADYTLSASGGTEKGNYMISGNYFKQEGTILGSGYDRLAVRANVNRNLKDWLTIGTSLQFGLGDYNMAKTNADDRGLIWSSLVFPPSQPIYSNGASGYSTISWLAPNPWLSINSTKNDFRNMTFFNANYIELKLLPFLKFRQNIGYNFSSWDRKAFYGKYTWEGQAFGGVAQTSSNTWAKNTYESLMIFDKTFATDHTINAVAGLTSEIENYEDESVEVRNFKLDVNGYNDLNAGSDRQQPRNFKGRNTLLSTLARVNYAYKDKYLLTASFRRDGSSKFTENNKWATFKSFAVAWKLSEEQFVQQLGIFSDLKLRGSYGETGNQSIGAYSTITKLTLGQAAFNGAIVSALVDGTPGNENLVWETTKQVDAGLDIGLLNGRVSLTVDVYQKKTRDLLQQLQIPMSTGFANIQANFGTVENRGLELSLTGKAIARNNLQWDISGNIAFNRNEIQDLLDDQFATRLGYAIDNIFIFRNGQPVGAVYGSVTDGFYDNEAEVMADPHYASLPVESREKTVRSKIGEQKYKDLDGVPGIGDGDRTIIGNTNPDYTFGLTNTFNYKRFTLNVFLQGVMGNDIVNYNLANMRMGKYQNIPQFMYDGRWTAENPERATQPKPNWSEARIWRFSDREIEDGSYVRMKNISLGYNWVPRFKYIQSIYVYGNITNLFTITDYSWYDPDVNGFGSDARRGVDLASYPSSRTYSLGLKVTL</sequence>
<reference evidence="10 11" key="1">
    <citation type="submission" date="2021-05" db="EMBL/GenBank/DDBJ databases">
        <title>A Polyphasic approach of four new species of the genus Ohtaekwangia: Ohtaekwangia histidinii sp. nov., Ohtaekwangia cretensis sp. nov., Ohtaekwangia indiensis sp. nov., Ohtaekwangia reichenbachii sp. nov. from diverse environment.</title>
        <authorList>
            <person name="Octaviana S."/>
        </authorList>
    </citation>
    <scope>NUCLEOTIDE SEQUENCE [LARGE SCALE GENOMIC DNA]</scope>
    <source>
        <strain evidence="10 11">PWU5</strain>
    </source>
</reference>
<comment type="similarity">
    <text evidence="7">Belongs to the TonB-dependent receptor family.</text>
</comment>
<keyword evidence="4 7" id="KW-0812">Transmembrane</keyword>
<evidence type="ECO:0000313" key="11">
    <source>
        <dbReference type="Proteomes" id="UP001319080"/>
    </source>
</evidence>
<evidence type="ECO:0000256" key="1">
    <source>
        <dbReference type="ARBA" id="ARBA00004571"/>
    </source>
</evidence>
<dbReference type="GO" id="GO:0009279">
    <property type="term" value="C:cell outer membrane"/>
    <property type="evidence" value="ECO:0007669"/>
    <property type="project" value="UniProtKB-SubCell"/>
</dbReference>
<organism evidence="10 11">
    <name type="scientific">Dawidia cretensis</name>
    <dbReference type="NCBI Taxonomy" id="2782350"/>
    <lineage>
        <taxon>Bacteria</taxon>
        <taxon>Pseudomonadati</taxon>
        <taxon>Bacteroidota</taxon>
        <taxon>Cytophagia</taxon>
        <taxon>Cytophagales</taxon>
        <taxon>Chryseotaleaceae</taxon>
        <taxon>Dawidia</taxon>
    </lineage>
</organism>
<evidence type="ECO:0000256" key="8">
    <source>
        <dbReference type="SAM" id="SignalP"/>
    </source>
</evidence>
<keyword evidence="11" id="KW-1185">Reference proteome</keyword>
<evidence type="ECO:0000313" key="10">
    <source>
        <dbReference type="EMBL" id="MBT1709056.1"/>
    </source>
</evidence>
<proteinExistence type="inferred from homology"/>
<dbReference type="SUPFAM" id="SSF49464">
    <property type="entry name" value="Carboxypeptidase regulatory domain-like"/>
    <property type="match status" value="1"/>
</dbReference>
<dbReference type="RefSeq" id="WP_254084638.1">
    <property type="nucleotide sequence ID" value="NZ_JAHESE010000010.1"/>
</dbReference>
<dbReference type="SUPFAM" id="SSF56935">
    <property type="entry name" value="Porins"/>
    <property type="match status" value="1"/>
</dbReference>
<keyword evidence="2 7" id="KW-0813">Transport</keyword>
<dbReference type="InterPro" id="IPR023997">
    <property type="entry name" value="TonB-dep_OMP_SusC/RagA_CS"/>
</dbReference>
<evidence type="ECO:0000256" key="2">
    <source>
        <dbReference type="ARBA" id="ARBA00022448"/>
    </source>
</evidence>
<evidence type="ECO:0000256" key="5">
    <source>
        <dbReference type="ARBA" id="ARBA00023136"/>
    </source>
</evidence>
<dbReference type="InterPro" id="IPR039426">
    <property type="entry name" value="TonB-dep_rcpt-like"/>
</dbReference>
<keyword evidence="5 7" id="KW-0472">Membrane</keyword>
<dbReference type="InterPro" id="IPR036942">
    <property type="entry name" value="Beta-barrel_TonB_sf"/>
</dbReference>
<dbReference type="InterPro" id="IPR012910">
    <property type="entry name" value="Plug_dom"/>
</dbReference>
<keyword evidence="3 7" id="KW-1134">Transmembrane beta strand</keyword>
<dbReference type="InterPro" id="IPR023996">
    <property type="entry name" value="TonB-dep_OMP_SusC/RagA"/>
</dbReference>
<dbReference type="Gene3D" id="2.60.40.1120">
    <property type="entry name" value="Carboxypeptidase-like, regulatory domain"/>
    <property type="match status" value="1"/>
</dbReference>
<dbReference type="InterPro" id="IPR037066">
    <property type="entry name" value="Plug_dom_sf"/>
</dbReference>
<dbReference type="NCBIfam" id="TIGR04056">
    <property type="entry name" value="OMP_RagA_SusC"/>
    <property type="match status" value="1"/>
</dbReference>
<feature type="signal peptide" evidence="8">
    <location>
        <begin position="1"/>
        <end position="29"/>
    </location>
</feature>
<evidence type="ECO:0000256" key="7">
    <source>
        <dbReference type="PROSITE-ProRule" id="PRU01360"/>
    </source>
</evidence>
<dbReference type="Gene3D" id="2.170.130.10">
    <property type="entry name" value="TonB-dependent receptor, plug domain"/>
    <property type="match status" value="1"/>
</dbReference>
<feature type="domain" description="TonB-dependent receptor plug" evidence="9">
    <location>
        <begin position="122"/>
        <end position="246"/>
    </location>
</feature>
<keyword evidence="6 7" id="KW-0998">Cell outer membrane</keyword>
<evidence type="ECO:0000256" key="4">
    <source>
        <dbReference type="ARBA" id="ARBA00022692"/>
    </source>
</evidence>
<dbReference type="Proteomes" id="UP001319080">
    <property type="component" value="Unassembled WGS sequence"/>
</dbReference>
<dbReference type="AlphaFoldDB" id="A0AAP2DXD2"/>
<evidence type="ECO:0000256" key="6">
    <source>
        <dbReference type="ARBA" id="ARBA00023237"/>
    </source>
</evidence>
<protein>
    <submittedName>
        <fullName evidence="10">TonB-dependent receptor</fullName>
    </submittedName>
</protein>
<dbReference type="EMBL" id="JAHESE010000010">
    <property type="protein sequence ID" value="MBT1709056.1"/>
    <property type="molecule type" value="Genomic_DNA"/>
</dbReference>
<comment type="subcellular location">
    <subcellularLocation>
        <location evidence="1 7">Cell outer membrane</location>
        <topology evidence="1 7">Multi-pass membrane protein</topology>
    </subcellularLocation>
</comment>
<dbReference type="InterPro" id="IPR008969">
    <property type="entry name" value="CarboxyPept-like_regulatory"/>
</dbReference>
<evidence type="ECO:0000259" key="9">
    <source>
        <dbReference type="Pfam" id="PF07715"/>
    </source>
</evidence>
<keyword evidence="10" id="KW-0675">Receptor</keyword>
<feature type="chain" id="PRO_5042817978" evidence="8">
    <location>
        <begin position="30"/>
        <end position="1055"/>
    </location>
</feature>
<dbReference type="Pfam" id="PF13715">
    <property type="entry name" value="CarbopepD_reg_2"/>
    <property type="match status" value="1"/>
</dbReference>
<dbReference type="PROSITE" id="PS52016">
    <property type="entry name" value="TONB_DEPENDENT_REC_3"/>
    <property type="match status" value="1"/>
</dbReference>
<comment type="caution">
    <text evidence="10">The sequence shown here is derived from an EMBL/GenBank/DDBJ whole genome shotgun (WGS) entry which is preliminary data.</text>
</comment>
<dbReference type="FunFam" id="2.170.130.10:FF:000008">
    <property type="entry name" value="SusC/RagA family TonB-linked outer membrane protein"/>
    <property type="match status" value="1"/>
</dbReference>
<name>A0AAP2DXD2_9BACT</name>